<dbReference type="EMBL" id="JAHQCW010000048">
    <property type="protein sequence ID" value="MBU9739041.1"/>
    <property type="molecule type" value="Genomic_DNA"/>
</dbReference>
<name>A0A949K730_9FIRM</name>
<dbReference type="NCBIfam" id="TIGR01292">
    <property type="entry name" value="TRX_reduct"/>
    <property type="match status" value="1"/>
</dbReference>
<evidence type="ECO:0000313" key="7">
    <source>
        <dbReference type="Proteomes" id="UP000712157"/>
    </source>
</evidence>
<dbReference type="InterPro" id="IPR023753">
    <property type="entry name" value="FAD/NAD-binding_dom"/>
</dbReference>
<dbReference type="GO" id="GO:0019430">
    <property type="term" value="P:removal of superoxide radicals"/>
    <property type="evidence" value="ECO:0007669"/>
    <property type="project" value="UniProtKB-UniRule"/>
</dbReference>
<evidence type="ECO:0000259" key="5">
    <source>
        <dbReference type="Pfam" id="PF07992"/>
    </source>
</evidence>
<dbReference type="InterPro" id="IPR036188">
    <property type="entry name" value="FAD/NAD-bd_sf"/>
</dbReference>
<evidence type="ECO:0000256" key="2">
    <source>
        <dbReference type="ARBA" id="ARBA00022630"/>
    </source>
</evidence>
<keyword evidence="3 4" id="KW-0560">Oxidoreductase</keyword>
<comment type="caution">
    <text evidence="6">The sequence shown here is derived from an EMBL/GenBank/DDBJ whole genome shotgun (WGS) entry which is preliminary data.</text>
</comment>
<evidence type="ECO:0000256" key="1">
    <source>
        <dbReference type="ARBA" id="ARBA00009333"/>
    </source>
</evidence>
<dbReference type="InterPro" id="IPR050097">
    <property type="entry name" value="Ferredoxin-NADP_redctase_2"/>
</dbReference>
<comment type="catalytic activity">
    <reaction evidence="4">
        <text>[thioredoxin]-dithiol + NADP(+) = [thioredoxin]-disulfide + NADPH + H(+)</text>
        <dbReference type="Rhea" id="RHEA:20345"/>
        <dbReference type="Rhea" id="RHEA-COMP:10698"/>
        <dbReference type="Rhea" id="RHEA-COMP:10700"/>
        <dbReference type="ChEBI" id="CHEBI:15378"/>
        <dbReference type="ChEBI" id="CHEBI:29950"/>
        <dbReference type="ChEBI" id="CHEBI:50058"/>
        <dbReference type="ChEBI" id="CHEBI:57783"/>
        <dbReference type="ChEBI" id="CHEBI:58349"/>
        <dbReference type="EC" id="1.8.1.9"/>
    </reaction>
</comment>
<keyword evidence="2 4" id="KW-0285">Flavoprotein</keyword>
<gene>
    <name evidence="6" type="primary">trxB</name>
    <name evidence="6" type="ORF">KTH89_21110</name>
</gene>
<dbReference type="SUPFAM" id="SSF51905">
    <property type="entry name" value="FAD/NAD(P)-binding domain"/>
    <property type="match status" value="1"/>
</dbReference>
<evidence type="ECO:0000256" key="4">
    <source>
        <dbReference type="RuleBase" id="RU003880"/>
    </source>
</evidence>
<sequence length="307" mass="33095">MGHIYDLIIIGSGPAGLSAAIYAQRAKLDTLVVEKNYASGGQVLNTYEVDNYPGLKGINGFDMGTKFREHADELGAVFAEAEVRSLVDEGAVKKVITDQETYEAKAVIIATGARHRKLGVPGEEELSGMGVSYCATCDGAFFRGKTVAVAGGGDVAVEDAIFLARICKKVYVIHRRDELRAANILQQNLFELDNVEMVWDTVVDEIAGEQQVEKLKIHNKKTGEAGELAVDGIFIAVGILPNSDEFEHPVEMDESKYLIAGEEGLTNIPGVFAAGDVRTKMLRQIVTAVSDGANAVTSVQKYLLTLK</sequence>
<organism evidence="6 7">
    <name type="scientific">Diplocloster agilis</name>
    <dbReference type="NCBI Taxonomy" id="2850323"/>
    <lineage>
        <taxon>Bacteria</taxon>
        <taxon>Bacillati</taxon>
        <taxon>Bacillota</taxon>
        <taxon>Clostridia</taxon>
        <taxon>Lachnospirales</taxon>
        <taxon>Lachnospiraceae</taxon>
        <taxon>Diplocloster</taxon>
    </lineage>
</organism>
<comment type="similarity">
    <text evidence="1 4">Belongs to the class-II pyridine nucleotide-disulfide oxidoreductase family.</text>
</comment>
<comment type="cofactor">
    <cofactor evidence="4">
        <name>FAD</name>
        <dbReference type="ChEBI" id="CHEBI:57692"/>
    </cofactor>
</comment>
<reference evidence="6" key="1">
    <citation type="submission" date="2021-06" db="EMBL/GenBank/DDBJ databases">
        <title>Description of novel taxa of the family Lachnospiraceae.</title>
        <authorList>
            <person name="Chaplin A.V."/>
            <person name="Sokolova S.R."/>
            <person name="Pikina A.P."/>
            <person name="Korzhanova M."/>
            <person name="Belova V."/>
            <person name="Korostin D."/>
            <person name="Efimov B.A."/>
        </authorList>
    </citation>
    <scope>NUCLEOTIDE SEQUENCE</scope>
    <source>
        <strain evidence="6">ASD5720</strain>
    </source>
</reference>
<evidence type="ECO:0000256" key="3">
    <source>
        <dbReference type="ARBA" id="ARBA00023002"/>
    </source>
</evidence>
<dbReference type="RefSeq" id="WP_158347124.1">
    <property type="nucleotide sequence ID" value="NZ_JAHQCW010000048.1"/>
</dbReference>
<proteinExistence type="inferred from homology"/>
<protein>
    <recommendedName>
        <fullName evidence="4">Thioredoxin reductase</fullName>
        <ecNumber evidence="4">1.8.1.9</ecNumber>
    </recommendedName>
</protein>
<keyword evidence="4" id="KW-0676">Redox-active center</keyword>
<dbReference type="PRINTS" id="PR00469">
    <property type="entry name" value="PNDRDTASEII"/>
</dbReference>
<dbReference type="Pfam" id="PF07992">
    <property type="entry name" value="Pyr_redox_2"/>
    <property type="match status" value="1"/>
</dbReference>
<dbReference type="Proteomes" id="UP000712157">
    <property type="component" value="Unassembled WGS sequence"/>
</dbReference>
<dbReference type="PANTHER" id="PTHR48105">
    <property type="entry name" value="THIOREDOXIN REDUCTASE 1-RELATED-RELATED"/>
    <property type="match status" value="1"/>
</dbReference>
<keyword evidence="7" id="KW-1185">Reference proteome</keyword>
<accession>A0A949K730</accession>
<dbReference type="GO" id="GO:0005737">
    <property type="term" value="C:cytoplasm"/>
    <property type="evidence" value="ECO:0007669"/>
    <property type="project" value="InterPro"/>
</dbReference>
<dbReference type="AlphaFoldDB" id="A0A949K730"/>
<dbReference type="InterPro" id="IPR005982">
    <property type="entry name" value="Thioredox_Rdtase"/>
</dbReference>
<keyword evidence="4" id="KW-0274">FAD</keyword>
<evidence type="ECO:0000313" key="6">
    <source>
        <dbReference type="EMBL" id="MBU9739041.1"/>
    </source>
</evidence>
<dbReference type="PRINTS" id="PR00368">
    <property type="entry name" value="FADPNR"/>
</dbReference>
<dbReference type="GO" id="GO:0004791">
    <property type="term" value="F:thioredoxin-disulfide reductase (NADPH) activity"/>
    <property type="evidence" value="ECO:0007669"/>
    <property type="project" value="UniProtKB-UniRule"/>
</dbReference>
<comment type="subunit">
    <text evidence="4">Homodimer.</text>
</comment>
<feature type="domain" description="FAD/NAD(P)-binding" evidence="5">
    <location>
        <begin position="5"/>
        <end position="292"/>
    </location>
</feature>
<dbReference type="EC" id="1.8.1.9" evidence="4"/>
<dbReference type="Gene3D" id="3.50.50.60">
    <property type="entry name" value="FAD/NAD(P)-binding domain"/>
    <property type="match status" value="2"/>
</dbReference>